<dbReference type="RefSeq" id="WP_097030908.1">
    <property type="nucleotide sequence ID" value="NZ_OAOQ01000011.1"/>
</dbReference>
<dbReference type="OrthoDB" id="7338723at2"/>
<evidence type="ECO:0000256" key="6">
    <source>
        <dbReference type="RuleBase" id="RU003983"/>
    </source>
</evidence>
<evidence type="ECO:0000313" key="10">
    <source>
        <dbReference type="Proteomes" id="UP000219467"/>
    </source>
</evidence>
<evidence type="ECO:0000256" key="2">
    <source>
        <dbReference type="ARBA" id="ARBA00022723"/>
    </source>
</evidence>
<dbReference type="GO" id="GO:0051603">
    <property type="term" value="P:proteolysis involved in protein catabolic process"/>
    <property type="evidence" value="ECO:0007669"/>
    <property type="project" value="TreeGrafter"/>
</dbReference>
<dbReference type="PANTHER" id="PTHR22726:SF1">
    <property type="entry name" value="METALLOENDOPEPTIDASE OMA1, MITOCHONDRIAL"/>
    <property type="match status" value="1"/>
</dbReference>
<dbReference type="AlphaFoldDB" id="A0A285CWG6"/>
<dbReference type="GO" id="GO:0046872">
    <property type="term" value="F:metal ion binding"/>
    <property type="evidence" value="ECO:0007669"/>
    <property type="project" value="UniProtKB-KW"/>
</dbReference>
<evidence type="ECO:0000313" key="9">
    <source>
        <dbReference type="EMBL" id="SNX71892.1"/>
    </source>
</evidence>
<feature type="chain" id="PRO_5012854641" evidence="7">
    <location>
        <begin position="27"/>
        <end position="245"/>
    </location>
</feature>
<evidence type="ECO:0000256" key="5">
    <source>
        <dbReference type="ARBA" id="ARBA00023049"/>
    </source>
</evidence>
<dbReference type="Proteomes" id="UP000219467">
    <property type="component" value="Unassembled WGS sequence"/>
</dbReference>
<dbReference type="EMBL" id="OAOQ01000011">
    <property type="protein sequence ID" value="SNX71892.1"/>
    <property type="molecule type" value="Genomic_DNA"/>
</dbReference>
<keyword evidence="3 6" id="KW-0378">Hydrolase</keyword>
<proteinExistence type="inferred from homology"/>
<comment type="similarity">
    <text evidence="6">Belongs to the peptidase M48 family.</text>
</comment>
<keyword evidence="1 6" id="KW-0645">Protease</keyword>
<protein>
    <submittedName>
        <fullName evidence="9">Peptidase M48-like protein</fullName>
    </submittedName>
</protein>
<organism evidence="9 10">
    <name type="scientific">Cereibacter ovatus</name>
    <dbReference type="NCBI Taxonomy" id="439529"/>
    <lineage>
        <taxon>Bacteria</taxon>
        <taxon>Pseudomonadati</taxon>
        <taxon>Pseudomonadota</taxon>
        <taxon>Alphaproteobacteria</taxon>
        <taxon>Rhodobacterales</taxon>
        <taxon>Paracoccaceae</taxon>
        <taxon>Cereibacter</taxon>
    </lineage>
</organism>
<dbReference type="InterPro" id="IPR051156">
    <property type="entry name" value="Mito/Outer_Membr_Metalloprot"/>
</dbReference>
<dbReference type="PANTHER" id="PTHR22726">
    <property type="entry name" value="METALLOENDOPEPTIDASE OMA1"/>
    <property type="match status" value="1"/>
</dbReference>
<keyword evidence="4 6" id="KW-0862">Zinc</keyword>
<dbReference type="Gene3D" id="3.30.2010.10">
    <property type="entry name" value="Metalloproteases ('zincins'), catalytic domain"/>
    <property type="match status" value="1"/>
</dbReference>
<reference evidence="10" key="1">
    <citation type="submission" date="2017-08" db="EMBL/GenBank/DDBJ databases">
        <authorList>
            <person name="Varghese N."/>
            <person name="Submissions S."/>
        </authorList>
    </citation>
    <scope>NUCLEOTIDE SEQUENCE [LARGE SCALE GENOMIC DNA]</scope>
    <source>
        <strain evidence="10">JA234</strain>
    </source>
</reference>
<dbReference type="CDD" id="cd07324">
    <property type="entry name" value="M48C_Oma1-like"/>
    <property type="match status" value="1"/>
</dbReference>
<evidence type="ECO:0000256" key="7">
    <source>
        <dbReference type="SAM" id="SignalP"/>
    </source>
</evidence>
<evidence type="ECO:0000259" key="8">
    <source>
        <dbReference type="Pfam" id="PF01435"/>
    </source>
</evidence>
<evidence type="ECO:0000256" key="4">
    <source>
        <dbReference type="ARBA" id="ARBA00022833"/>
    </source>
</evidence>
<dbReference type="InterPro" id="IPR001915">
    <property type="entry name" value="Peptidase_M48"/>
</dbReference>
<keyword evidence="10" id="KW-1185">Reference proteome</keyword>
<dbReference type="PROSITE" id="PS51257">
    <property type="entry name" value="PROKAR_LIPOPROTEIN"/>
    <property type="match status" value="1"/>
</dbReference>
<keyword evidence="7" id="KW-0732">Signal</keyword>
<dbReference type="GO" id="GO:0016020">
    <property type="term" value="C:membrane"/>
    <property type="evidence" value="ECO:0007669"/>
    <property type="project" value="TreeGrafter"/>
</dbReference>
<feature type="signal peptide" evidence="7">
    <location>
        <begin position="1"/>
        <end position="26"/>
    </location>
</feature>
<comment type="cofactor">
    <cofactor evidence="6">
        <name>Zn(2+)</name>
        <dbReference type="ChEBI" id="CHEBI:29105"/>
    </cofactor>
    <text evidence="6">Binds 1 zinc ion per subunit.</text>
</comment>
<dbReference type="Pfam" id="PF01435">
    <property type="entry name" value="Peptidase_M48"/>
    <property type="match status" value="1"/>
</dbReference>
<name>A0A285CWG6_9RHOB</name>
<evidence type="ECO:0000256" key="1">
    <source>
        <dbReference type="ARBA" id="ARBA00022670"/>
    </source>
</evidence>
<evidence type="ECO:0000256" key="3">
    <source>
        <dbReference type="ARBA" id="ARBA00022801"/>
    </source>
</evidence>
<keyword evidence="2" id="KW-0479">Metal-binding</keyword>
<dbReference type="GO" id="GO:0004222">
    <property type="term" value="F:metalloendopeptidase activity"/>
    <property type="evidence" value="ECO:0007669"/>
    <property type="project" value="InterPro"/>
</dbReference>
<accession>A0A285CWG6</accession>
<sequence length="245" mass="26017">MRRVGWAAVLLALAGCVAGPMGPPVAGPGPAVTLAPDPGPIRTSLDAQRAFVGVQARVEPVAEAICRQRTRNVPCDFQIVVDARGGQDPNAFQTLDRQGRPVIGLTLSLLENARNVDELAFVLGHETAHHILGHIPRQRETAMTSAVLAGVLAQMGGASETTIRSVQQMGASLGARSYSRNYELEADGLGTEIAMLAGYDPVHGAQFFTRLPDPGDTFLGSHPPNAQRIEMVRRAARSLGYVSTH</sequence>
<keyword evidence="5 6" id="KW-0482">Metalloprotease</keyword>
<gene>
    <name evidence="9" type="ORF">SAMN05878503_11119</name>
</gene>
<feature type="domain" description="Peptidase M48" evidence="8">
    <location>
        <begin position="56"/>
        <end position="234"/>
    </location>
</feature>